<feature type="compositionally biased region" description="Basic and acidic residues" evidence="5">
    <location>
        <begin position="206"/>
        <end position="215"/>
    </location>
</feature>
<reference evidence="7 8" key="1">
    <citation type="submission" date="2024-09" db="EMBL/GenBank/DDBJ databases">
        <authorList>
            <person name="Sun Q."/>
            <person name="Mori K."/>
        </authorList>
    </citation>
    <scope>NUCLEOTIDE SEQUENCE [LARGE SCALE GENOMIC DNA]</scope>
    <source>
        <strain evidence="7 8">JCM 4414</strain>
    </source>
</reference>
<feature type="domain" description="HTH tetR-type" evidence="6">
    <location>
        <begin position="8"/>
        <end position="68"/>
    </location>
</feature>
<keyword evidence="2 4" id="KW-0238">DNA-binding</keyword>
<dbReference type="SUPFAM" id="SSF46689">
    <property type="entry name" value="Homeodomain-like"/>
    <property type="match status" value="1"/>
</dbReference>
<evidence type="ECO:0000256" key="1">
    <source>
        <dbReference type="ARBA" id="ARBA00023015"/>
    </source>
</evidence>
<evidence type="ECO:0000256" key="4">
    <source>
        <dbReference type="PROSITE-ProRule" id="PRU00335"/>
    </source>
</evidence>
<dbReference type="RefSeq" id="WP_345487386.1">
    <property type="nucleotide sequence ID" value="NZ_BAAAWU010000001.1"/>
</dbReference>
<dbReference type="SUPFAM" id="SSF48498">
    <property type="entry name" value="Tetracyclin repressor-like, C-terminal domain"/>
    <property type="match status" value="1"/>
</dbReference>
<feature type="region of interest" description="Disordered" evidence="5">
    <location>
        <begin position="200"/>
        <end position="239"/>
    </location>
</feature>
<evidence type="ECO:0000256" key="5">
    <source>
        <dbReference type="SAM" id="MobiDB-lite"/>
    </source>
</evidence>
<evidence type="ECO:0000256" key="3">
    <source>
        <dbReference type="ARBA" id="ARBA00023163"/>
    </source>
</evidence>
<dbReference type="PROSITE" id="PS50977">
    <property type="entry name" value="HTH_TETR_2"/>
    <property type="match status" value="1"/>
</dbReference>
<name>A0ABV5QT35_9ACTN</name>
<evidence type="ECO:0000256" key="2">
    <source>
        <dbReference type="ARBA" id="ARBA00023125"/>
    </source>
</evidence>
<feature type="compositionally biased region" description="Basic and acidic residues" evidence="5">
    <location>
        <begin position="226"/>
        <end position="239"/>
    </location>
</feature>
<dbReference type="PRINTS" id="PR00455">
    <property type="entry name" value="HTHTETR"/>
</dbReference>
<protein>
    <submittedName>
        <fullName evidence="7">TetR/AcrR family transcriptional regulator</fullName>
    </submittedName>
</protein>
<keyword evidence="8" id="KW-1185">Reference proteome</keyword>
<evidence type="ECO:0000313" key="8">
    <source>
        <dbReference type="Proteomes" id="UP001589716"/>
    </source>
</evidence>
<dbReference type="Proteomes" id="UP001589716">
    <property type="component" value="Unassembled WGS sequence"/>
</dbReference>
<dbReference type="InterPro" id="IPR023772">
    <property type="entry name" value="DNA-bd_HTH_TetR-type_CS"/>
</dbReference>
<dbReference type="PANTHER" id="PTHR30055">
    <property type="entry name" value="HTH-TYPE TRANSCRIPTIONAL REGULATOR RUTR"/>
    <property type="match status" value="1"/>
</dbReference>
<organism evidence="7 8">
    <name type="scientific">Streptomyces roseoviridis</name>
    <dbReference type="NCBI Taxonomy" id="67361"/>
    <lineage>
        <taxon>Bacteria</taxon>
        <taxon>Bacillati</taxon>
        <taxon>Actinomycetota</taxon>
        <taxon>Actinomycetes</taxon>
        <taxon>Kitasatosporales</taxon>
        <taxon>Streptomycetaceae</taxon>
        <taxon>Streptomyces</taxon>
    </lineage>
</organism>
<dbReference type="InterPro" id="IPR001647">
    <property type="entry name" value="HTH_TetR"/>
</dbReference>
<dbReference type="InterPro" id="IPR036271">
    <property type="entry name" value="Tet_transcr_reg_TetR-rel_C_sf"/>
</dbReference>
<dbReference type="Pfam" id="PF00440">
    <property type="entry name" value="TetR_N"/>
    <property type="match status" value="1"/>
</dbReference>
<dbReference type="PANTHER" id="PTHR30055:SF234">
    <property type="entry name" value="HTH-TYPE TRANSCRIPTIONAL REGULATOR BETI"/>
    <property type="match status" value="1"/>
</dbReference>
<dbReference type="InterPro" id="IPR009057">
    <property type="entry name" value="Homeodomain-like_sf"/>
</dbReference>
<accession>A0ABV5QT35</accession>
<evidence type="ECO:0000313" key="7">
    <source>
        <dbReference type="EMBL" id="MFB9555998.1"/>
    </source>
</evidence>
<proteinExistence type="predicted"/>
<dbReference type="EMBL" id="JBHMCT010000010">
    <property type="protein sequence ID" value="MFB9555998.1"/>
    <property type="molecule type" value="Genomic_DNA"/>
</dbReference>
<gene>
    <name evidence="7" type="ORF">ACFFTP_17605</name>
</gene>
<feature type="DNA-binding region" description="H-T-H motif" evidence="4">
    <location>
        <begin position="31"/>
        <end position="50"/>
    </location>
</feature>
<evidence type="ECO:0000259" key="6">
    <source>
        <dbReference type="PROSITE" id="PS50977"/>
    </source>
</evidence>
<keyword evidence="1" id="KW-0805">Transcription regulation</keyword>
<dbReference type="PROSITE" id="PS01081">
    <property type="entry name" value="HTH_TETR_1"/>
    <property type="match status" value="1"/>
</dbReference>
<dbReference type="Gene3D" id="1.10.357.10">
    <property type="entry name" value="Tetracycline Repressor, domain 2"/>
    <property type="match status" value="1"/>
</dbReference>
<comment type="caution">
    <text evidence="7">The sequence shown here is derived from an EMBL/GenBank/DDBJ whole genome shotgun (WGS) entry which is preliminary data.</text>
</comment>
<sequence length="239" mass="25617">MVKQERAVRTRAGLVRSAAVEFDRDGYAGTSLSRISKAAGVSIGAVTFHFASKAELAEAVREEGRAVTRAALKRVTAERTSALSAVVDFTFELARLMEREVLVRASIRLARELPESTSWSGIWLPTVRELLDEADRAGQLRDGAPPEDVTTLVEYLAGGAERSVRCGLGAKGGSEGAADQLNRVWRLALAGVSATGDAGEVCAVPEARRAEEDRSAPGTTSNGLDGSERPRRAERPERR</sequence>
<dbReference type="InterPro" id="IPR050109">
    <property type="entry name" value="HTH-type_TetR-like_transc_reg"/>
</dbReference>
<keyword evidence="3" id="KW-0804">Transcription</keyword>